<dbReference type="EMBL" id="LRBS01000048">
    <property type="protein sequence ID" value="OII76954.1"/>
    <property type="molecule type" value="Genomic_DNA"/>
</dbReference>
<keyword evidence="2" id="KW-1185">Reference proteome</keyword>
<reference evidence="1 2" key="1">
    <citation type="submission" date="2016-10" db="EMBL/GenBank/DDBJ databases">
        <title>Reductive evolution of mitochondrial metabolism and differential evolution of invasion-related proteins in Cryptosporidium.</title>
        <authorList>
            <person name="Liu S."/>
            <person name="Roellig D.M."/>
            <person name="Guo Y."/>
            <person name="Li N."/>
            <person name="Frace M.A."/>
            <person name="Tang K."/>
            <person name="Zhang L."/>
            <person name="Feng Y."/>
            <person name="Xiao L."/>
        </authorList>
    </citation>
    <scope>NUCLEOTIDE SEQUENCE [LARGE SCALE GENOMIC DNA]</scope>
    <source>
        <strain evidence="1">30847</strain>
    </source>
</reference>
<dbReference type="GeneID" id="92366481"/>
<accession>A0A1J4MRT6</accession>
<proteinExistence type="predicted"/>
<comment type="caution">
    <text evidence="1">The sequence shown here is derived from an EMBL/GenBank/DDBJ whole genome shotgun (WGS) entry which is preliminary data.</text>
</comment>
<organism evidence="1 2">
    <name type="scientific">Cryptosporidium andersoni</name>
    <dbReference type="NCBI Taxonomy" id="117008"/>
    <lineage>
        <taxon>Eukaryota</taxon>
        <taxon>Sar</taxon>
        <taxon>Alveolata</taxon>
        <taxon>Apicomplexa</taxon>
        <taxon>Conoidasida</taxon>
        <taxon>Coccidia</taxon>
        <taxon>Eucoccidiorida</taxon>
        <taxon>Eimeriorina</taxon>
        <taxon>Cryptosporidiidae</taxon>
        <taxon>Cryptosporidium</taxon>
    </lineage>
</organism>
<dbReference type="RefSeq" id="XP_067068800.1">
    <property type="nucleotide sequence ID" value="XM_067212527.1"/>
</dbReference>
<dbReference type="OrthoDB" id="446168at2759"/>
<evidence type="ECO:0000313" key="2">
    <source>
        <dbReference type="Proteomes" id="UP000186804"/>
    </source>
</evidence>
<name>A0A1J4MRT6_9CRYT</name>
<evidence type="ECO:0000313" key="1">
    <source>
        <dbReference type="EMBL" id="OII76954.1"/>
    </source>
</evidence>
<dbReference type="AlphaFoldDB" id="A0A1J4MRT6"/>
<dbReference type="Proteomes" id="UP000186804">
    <property type="component" value="Unassembled WGS sequence"/>
</dbReference>
<gene>
    <name evidence="1" type="ORF">cand_022970</name>
</gene>
<protein>
    <submittedName>
        <fullName evidence="1">Uncharacterized protein</fullName>
    </submittedName>
</protein>
<sequence>MLTRYLTSSNSYNLIKYLSKIGVFAKLSESKSIETSWGNLINNAKKVNNTNTYNKIKDIDWDYWELNIQNKALLEPIKSTYIHETLKICNILDEIDKIYINKENKLIKDEIIKEYKGIWKLYNICIEKCKSSVMKSKEILELGIQSLWMMDNQDIQDELSDNEFLEIDNYWRNYVYQMSVPDPELYQGFDPLSNEGIQESNIRVENFIDRMNKRDLMNPRSKNIKQYSSSEYYDIYRQAFLEHMLYYLIRTGDSYRIFPEIPPWEWLVDIEKLRYYYIQVAQPRRRFKQLEKYLLSLPLEYTPSNLLEGEEYYQKLFNYEFKTTYTIFSRLMASYMLFVEPYIPVQTNSAMYRALLIDNGKGQFFSFGDDINCLYYLPNRNPDLRDELEENNINDMSPKSCWDTWYTYLNITGRKLKPEYVAINEIFLNILEKRGCDWFKMKNETISNAFLRRFEETTTKCNQLREIINDYLEDIKSRIQKKVFIEWKDIPKKINEIEENYIQEIHLYKDYISRNDKIIGSQESQSKTELFFSILNNEKKLLKFLENQDFIVIDENKSICNSLEYIKNINIMKYLKILSNNDMDLFIILIKIL</sequence>
<dbReference type="VEuPathDB" id="CryptoDB:cand_022970"/>